<comment type="subcellular location">
    <subcellularLocation>
        <location evidence="2">Cell membrane</location>
    </subcellularLocation>
</comment>
<evidence type="ECO:0000256" key="2">
    <source>
        <dbReference type="ARBA" id="ARBA00004236"/>
    </source>
</evidence>
<feature type="coiled-coil region" evidence="12">
    <location>
        <begin position="688"/>
        <end position="715"/>
    </location>
</feature>
<dbReference type="Proteomes" id="UP000573599">
    <property type="component" value="Unassembled WGS sequence"/>
</dbReference>
<dbReference type="PROSITE" id="PS50113">
    <property type="entry name" value="PAC"/>
    <property type="match status" value="2"/>
</dbReference>
<evidence type="ECO:0000256" key="7">
    <source>
        <dbReference type="ARBA" id="ARBA00022741"/>
    </source>
</evidence>
<dbReference type="RefSeq" id="WP_179420668.1">
    <property type="nucleotide sequence ID" value="NZ_JACCAB010000001.1"/>
</dbReference>
<name>A0A852WHJ9_9MICO</name>
<keyword evidence="9" id="KW-0067">ATP-binding</keyword>
<dbReference type="InterPro" id="IPR005467">
    <property type="entry name" value="His_kinase_dom"/>
</dbReference>
<evidence type="ECO:0000256" key="10">
    <source>
        <dbReference type="ARBA" id="ARBA00023012"/>
    </source>
</evidence>
<reference evidence="17 18" key="1">
    <citation type="submission" date="2020-07" db="EMBL/GenBank/DDBJ databases">
        <title>Sequencing the genomes of 1000 actinobacteria strains.</title>
        <authorList>
            <person name="Klenk H.-P."/>
        </authorList>
    </citation>
    <scope>NUCLEOTIDE SEQUENCE [LARGE SCALE GENOMIC DNA]</scope>
    <source>
        <strain evidence="17 18">DSM 23987</strain>
    </source>
</reference>
<dbReference type="Pfam" id="PF02518">
    <property type="entry name" value="HATPase_c"/>
    <property type="match status" value="1"/>
</dbReference>
<dbReference type="GO" id="GO:0005524">
    <property type="term" value="F:ATP binding"/>
    <property type="evidence" value="ECO:0007669"/>
    <property type="project" value="UniProtKB-KW"/>
</dbReference>
<dbReference type="InterPro" id="IPR013656">
    <property type="entry name" value="PAS_4"/>
</dbReference>
<dbReference type="InterPro" id="IPR035965">
    <property type="entry name" value="PAS-like_dom_sf"/>
</dbReference>
<feature type="domain" description="PAS" evidence="15">
    <location>
        <begin position="411"/>
        <end position="468"/>
    </location>
</feature>
<dbReference type="InterPro" id="IPR003594">
    <property type="entry name" value="HATPase_dom"/>
</dbReference>
<evidence type="ECO:0000256" key="1">
    <source>
        <dbReference type="ARBA" id="ARBA00000085"/>
    </source>
</evidence>
<dbReference type="Pfam" id="PF00512">
    <property type="entry name" value="HisKA"/>
    <property type="match status" value="1"/>
</dbReference>
<keyword evidence="18" id="KW-1185">Reference proteome</keyword>
<dbReference type="Pfam" id="PF08448">
    <property type="entry name" value="PAS_4"/>
    <property type="match status" value="2"/>
</dbReference>
<dbReference type="SUPFAM" id="SSF55781">
    <property type="entry name" value="GAF domain-like"/>
    <property type="match status" value="1"/>
</dbReference>
<evidence type="ECO:0000256" key="8">
    <source>
        <dbReference type="ARBA" id="ARBA00022777"/>
    </source>
</evidence>
<dbReference type="Pfam" id="PF00989">
    <property type="entry name" value="PAS"/>
    <property type="match status" value="1"/>
</dbReference>
<feature type="domain" description="PAC" evidence="16">
    <location>
        <begin position="89"/>
        <end position="140"/>
    </location>
</feature>
<dbReference type="PANTHER" id="PTHR43047">
    <property type="entry name" value="TWO-COMPONENT HISTIDINE PROTEIN KINASE"/>
    <property type="match status" value="1"/>
</dbReference>
<keyword evidence="7" id="KW-0547">Nucleotide-binding</keyword>
<keyword evidence="6" id="KW-0808">Transferase</keyword>
<keyword evidence="5" id="KW-0597">Phosphoprotein</keyword>
<dbReference type="InterPro" id="IPR004358">
    <property type="entry name" value="Sig_transdc_His_kin-like_C"/>
</dbReference>
<dbReference type="Gene3D" id="1.10.287.130">
    <property type="match status" value="1"/>
</dbReference>
<feature type="domain" description="Histidine kinase" evidence="14">
    <location>
        <begin position="841"/>
        <end position="1058"/>
    </location>
</feature>
<keyword evidence="11" id="KW-0472">Membrane</keyword>
<evidence type="ECO:0000259" key="14">
    <source>
        <dbReference type="PROSITE" id="PS50109"/>
    </source>
</evidence>
<evidence type="ECO:0000256" key="4">
    <source>
        <dbReference type="ARBA" id="ARBA00022475"/>
    </source>
</evidence>
<dbReference type="CDD" id="cd00082">
    <property type="entry name" value="HisKA"/>
    <property type="match status" value="1"/>
</dbReference>
<keyword evidence="10" id="KW-0902">Two-component regulatory system</keyword>
<evidence type="ECO:0000256" key="11">
    <source>
        <dbReference type="ARBA" id="ARBA00023136"/>
    </source>
</evidence>
<dbReference type="GO" id="GO:0005886">
    <property type="term" value="C:plasma membrane"/>
    <property type="evidence" value="ECO:0007669"/>
    <property type="project" value="UniProtKB-SubCell"/>
</dbReference>
<evidence type="ECO:0000313" key="18">
    <source>
        <dbReference type="Proteomes" id="UP000573599"/>
    </source>
</evidence>
<evidence type="ECO:0000256" key="12">
    <source>
        <dbReference type="SAM" id="Coils"/>
    </source>
</evidence>
<feature type="region of interest" description="Disordered" evidence="13">
    <location>
        <begin position="191"/>
        <end position="210"/>
    </location>
</feature>
<evidence type="ECO:0000256" key="3">
    <source>
        <dbReference type="ARBA" id="ARBA00012438"/>
    </source>
</evidence>
<keyword evidence="4" id="KW-1003">Cell membrane</keyword>
<dbReference type="InterPro" id="IPR003018">
    <property type="entry name" value="GAF"/>
</dbReference>
<dbReference type="InterPro" id="IPR000014">
    <property type="entry name" value="PAS"/>
</dbReference>
<dbReference type="SMART" id="SM00065">
    <property type="entry name" value="GAF"/>
    <property type="match status" value="1"/>
</dbReference>
<dbReference type="PROSITE" id="PS50112">
    <property type="entry name" value="PAS"/>
    <property type="match status" value="3"/>
</dbReference>
<dbReference type="GO" id="GO:0000155">
    <property type="term" value="F:phosphorelay sensor kinase activity"/>
    <property type="evidence" value="ECO:0007669"/>
    <property type="project" value="InterPro"/>
</dbReference>
<dbReference type="Gene3D" id="3.30.450.20">
    <property type="entry name" value="PAS domain"/>
    <property type="match status" value="4"/>
</dbReference>
<dbReference type="Pfam" id="PF08447">
    <property type="entry name" value="PAS_3"/>
    <property type="match status" value="1"/>
</dbReference>
<dbReference type="AlphaFoldDB" id="A0A852WHJ9"/>
<dbReference type="EMBL" id="JACCAB010000001">
    <property type="protein sequence ID" value="NYG06134.1"/>
    <property type="molecule type" value="Genomic_DNA"/>
</dbReference>
<dbReference type="SUPFAM" id="SSF55874">
    <property type="entry name" value="ATPase domain of HSP90 chaperone/DNA topoisomerase II/histidine kinase"/>
    <property type="match status" value="1"/>
</dbReference>
<dbReference type="SMART" id="SM00091">
    <property type="entry name" value="PAS"/>
    <property type="match status" value="4"/>
</dbReference>
<dbReference type="PRINTS" id="PR00344">
    <property type="entry name" value="BCTRLSENSOR"/>
</dbReference>
<dbReference type="InterPro" id="IPR000700">
    <property type="entry name" value="PAS-assoc_C"/>
</dbReference>
<protein>
    <recommendedName>
        <fullName evidence="3">histidine kinase</fullName>
        <ecNumber evidence="3">2.7.13.3</ecNumber>
    </recommendedName>
</protein>
<dbReference type="SMART" id="SM00387">
    <property type="entry name" value="HATPase_c"/>
    <property type="match status" value="1"/>
</dbReference>
<accession>A0A852WHJ9</accession>
<proteinExistence type="predicted"/>
<dbReference type="SMART" id="SM00086">
    <property type="entry name" value="PAC"/>
    <property type="match status" value="3"/>
</dbReference>
<dbReference type="InterPro" id="IPR003661">
    <property type="entry name" value="HisK_dim/P_dom"/>
</dbReference>
<evidence type="ECO:0000256" key="13">
    <source>
        <dbReference type="SAM" id="MobiDB-lite"/>
    </source>
</evidence>
<sequence length="1059" mass="113530">MTPVRWGDLLGVREDGPGTLADRLGVAVYAAEPGPTGQWLYVSSAVAGVLGFTPEQLLADPGLWLAQLHPQDRDMVLARESSLASTGRVCSEYRFTRADGQVVWVLDDAVVEQGDHGEDVLHGFLLDITERKRSELMLVAQADIVEAVAGGVPLGEVLTTLAQAVEGLSGAARCVLEVSAQVKASAAGPLRVSSGGVDGPSGPERDPADVVRNAPIVSPNGQTLGRLSLTYPCGTRLGEADDELSAWAAGLAALAVVRAAEHEAMATSVSLLTATLESTVDGILVVDRSGKIAGYNQTFATMWRIDPGLLSSGDDATVMSSVLAQLVDPEAFVAQVKRLYASPEQTSFDELAFRDGRVFERYSQPQRVQGATVGRVWSFRDVTHTRRLQADLRDTQDNLGLLVGQVRDYAILNLDPTGHVMTWNAGAQRIKGYAEPEILGQHISVFYRPEDVAAGMPVRALEVALAEGQFLGEGWRVRKDGSHFWASVVITALRDEQDRLRGFGKVTRDISDKHQAELDLQSQARMLELLGEVATASNSASTVEEALEAALASFAKFGDWQLAHAYLADHDDPSTPRHSVWHEESPGAFASFRAATEAAPAREWTLPQSVFVSPAPIWLPSLQGDPRFGRVSAAASAGLVAACAFPILVRDQPVGVLEFFSDQPHPTRPDVLQVMDQIGTQLGRVIERDRAEHRLARHSEQLERLSNRLETVLNSAGDGIYGLDAQGAVTFINAAGARLVGLPATLIVGGPATDFIVIEPESEQDQSGGCDPAEGALQLGVDGGSRVWTGRRRRADGRLYDSESTTAPIVSDGRVVGAVVVFRDISERRAVERLKNQFISVVSHELRTPLTGIRGALGLLAGGAAGPLTPPAARMVEVATTSTDRLIRLITDILDLERMTAGHLRVHPTPTAARQLIQAAVEETAVLAERAQVGIRVTHTPGEVLADPDRILQILTNLVGNAVKFSDPGTVVQLSTTAVDGHVRFDVTDQGPGIPTEQLEVIFEPFRQADASDTRHHGGTGLGLAICRGIVEEHDGRIWVASEMGRGSTFSFTLPRTDE</sequence>
<evidence type="ECO:0000259" key="15">
    <source>
        <dbReference type="PROSITE" id="PS50112"/>
    </source>
</evidence>
<comment type="caution">
    <text evidence="17">The sequence shown here is derived from an EMBL/GenBank/DDBJ whole genome shotgun (WGS) entry which is preliminary data.</text>
</comment>
<dbReference type="InterPro" id="IPR001610">
    <property type="entry name" value="PAC"/>
</dbReference>
<dbReference type="Gene3D" id="3.30.450.40">
    <property type="match status" value="1"/>
</dbReference>
<feature type="domain" description="PAS" evidence="15">
    <location>
        <begin position="705"/>
        <end position="749"/>
    </location>
</feature>
<dbReference type="InterPro" id="IPR029016">
    <property type="entry name" value="GAF-like_dom_sf"/>
</dbReference>
<dbReference type="SUPFAM" id="SSF47384">
    <property type="entry name" value="Homodimeric domain of signal transducing histidine kinase"/>
    <property type="match status" value="1"/>
</dbReference>
<dbReference type="NCBIfam" id="TIGR00229">
    <property type="entry name" value="sensory_box"/>
    <property type="match status" value="3"/>
</dbReference>
<feature type="domain" description="PAC" evidence="16">
    <location>
        <begin position="470"/>
        <end position="522"/>
    </location>
</feature>
<dbReference type="PROSITE" id="PS50109">
    <property type="entry name" value="HIS_KIN"/>
    <property type="match status" value="1"/>
</dbReference>
<keyword evidence="8" id="KW-0418">Kinase</keyword>
<evidence type="ECO:0000256" key="6">
    <source>
        <dbReference type="ARBA" id="ARBA00022679"/>
    </source>
</evidence>
<evidence type="ECO:0000256" key="9">
    <source>
        <dbReference type="ARBA" id="ARBA00022840"/>
    </source>
</evidence>
<dbReference type="SMART" id="SM00388">
    <property type="entry name" value="HisKA"/>
    <property type="match status" value="1"/>
</dbReference>
<dbReference type="CDD" id="cd00130">
    <property type="entry name" value="PAS"/>
    <property type="match status" value="3"/>
</dbReference>
<dbReference type="Pfam" id="PF13185">
    <property type="entry name" value="GAF_2"/>
    <property type="match status" value="1"/>
</dbReference>
<dbReference type="InterPro" id="IPR036097">
    <property type="entry name" value="HisK_dim/P_sf"/>
</dbReference>
<dbReference type="InterPro" id="IPR013655">
    <property type="entry name" value="PAS_fold_3"/>
</dbReference>
<comment type="catalytic activity">
    <reaction evidence="1">
        <text>ATP + protein L-histidine = ADP + protein N-phospho-L-histidine.</text>
        <dbReference type="EC" id="2.7.13.3"/>
    </reaction>
</comment>
<evidence type="ECO:0000256" key="5">
    <source>
        <dbReference type="ARBA" id="ARBA00022553"/>
    </source>
</evidence>
<dbReference type="EC" id="2.7.13.3" evidence="3"/>
<dbReference type="Gene3D" id="3.30.565.10">
    <property type="entry name" value="Histidine kinase-like ATPase, C-terminal domain"/>
    <property type="match status" value="1"/>
</dbReference>
<dbReference type="GO" id="GO:0009927">
    <property type="term" value="F:histidine phosphotransfer kinase activity"/>
    <property type="evidence" value="ECO:0007669"/>
    <property type="project" value="TreeGrafter"/>
</dbReference>
<dbReference type="PANTHER" id="PTHR43047:SF72">
    <property type="entry name" value="OSMOSENSING HISTIDINE PROTEIN KINASE SLN1"/>
    <property type="match status" value="1"/>
</dbReference>
<dbReference type="InterPro" id="IPR013767">
    <property type="entry name" value="PAS_fold"/>
</dbReference>
<organism evidence="17 18">
    <name type="scientific">Pedococcus badiiscoriae</name>
    <dbReference type="NCBI Taxonomy" id="642776"/>
    <lineage>
        <taxon>Bacteria</taxon>
        <taxon>Bacillati</taxon>
        <taxon>Actinomycetota</taxon>
        <taxon>Actinomycetes</taxon>
        <taxon>Micrococcales</taxon>
        <taxon>Intrasporangiaceae</taxon>
        <taxon>Pedococcus</taxon>
    </lineage>
</organism>
<dbReference type="InterPro" id="IPR036890">
    <property type="entry name" value="HATPase_C_sf"/>
</dbReference>
<gene>
    <name evidence="17" type="ORF">BJ986_000621</name>
</gene>
<dbReference type="CDD" id="cd16922">
    <property type="entry name" value="HATPase_EvgS-ArcB-TorS-like"/>
    <property type="match status" value="1"/>
</dbReference>
<feature type="domain" description="PAS" evidence="15">
    <location>
        <begin position="37"/>
        <end position="87"/>
    </location>
</feature>
<evidence type="ECO:0000313" key="17">
    <source>
        <dbReference type="EMBL" id="NYG06134.1"/>
    </source>
</evidence>
<dbReference type="SUPFAM" id="SSF55785">
    <property type="entry name" value="PYP-like sensor domain (PAS domain)"/>
    <property type="match status" value="4"/>
</dbReference>
<keyword evidence="12" id="KW-0175">Coiled coil</keyword>
<dbReference type="FunFam" id="3.30.565.10:FF:000023">
    <property type="entry name" value="PAS domain-containing sensor histidine kinase"/>
    <property type="match status" value="1"/>
</dbReference>
<evidence type="ECO:0000259" key="16">
    <source>
        <dbReference type="PROSITE" id="PS50113"/>
    </source>
</evidence>